<evidence type="ECO:0000256" key="4">
    <source>
        <dbReference type="ARBA" id="ARBA00023163"/>
    </source>
</evidence>
<feature type="modified residue" description="4-aspartylphosphate" evidence="5">
    <location>
        <position position="53"/>
    </location>
</feature>
<dbReference type="InterPro" id="IPR002078">
    <property type="entry name" value="Sigma_54_int"/>
</dbReference>
<keyword evidence="4" id="KW-0804">Transcription</keyword>
<organism evidence="8 9">
    <name type="scientific">Pedobacter yulinensis</name>
    <dbReference type="NCBI Taxonomy" id="2126353"/>
    <lineage>
        <taxon>Bacteria</taxon>
        <taxon>Pseudomonadati</taxon>
        <taxon>Bacteroidota</taxon>
        <taxon>Sphingobacteriia</taxon>
        <taxon>Sphingobacteriales</taxon>
        <taxon>Sphingobacteriaceae</taxon>
        <taxon>Pedobacter</taxon>
    </lineage>
</organism>
<dbReference type="RefSeq" id="WP_107214790.1">
    <property type="nucleotide sequence ID" value="NZ_KZ686269.1"/>
</dbReference>
<keyword evidence="1" id="KW-0547">Nucleotide-binding</keyword>
<dbReference type="Gene3D" id="3.40.50.2300">
    <property type="match status" value="1"/>
</dbReference>
<dbReference type="SMART" id="SM00448">
    <property type="entry name" value="REC"/>
    <property type="match status" value="1"/>
</dbReference>
<dbReference type="InterPro" id="IPR003593">
    <property type="entry name" value="AAA+_ATPase"/>
</dbReference>
<dbReference type="PROSITE" id="PS00675">
    <property type="entry name" value="SIGMA54_INTERACT_1"/>
    <property type="match status" value="1"/>
</dbReference>
<dbReference type="Gene3D" id="3.40.50.300">
    <property type="entry name" value="P-loop containing nucleotide triphosphate hydrolases"/>
    <property type="match status" value="1"/>
</dbReference>
<dbReference type="InterPro" id="IPR001789">
    <property type="entry name" value="Sig_transdc_resp-reg_receiver"/>
</dbReference>
<dbReference type="Proteomes" id="UP000240912">
    <property type="component" value="Unassembled WGS sequence"/>
</dbReference>
<dbReference type="AlphaFoldDB" id="A0A2T3HJB6"/>
<feature type="domain" description="Response regulatory" evidence="7">
    <location>
        <begin position="4"/>
        <end position="118"/>
    </location>
</feature>
<evidence type="ECO:0000256" key="1">
    <source>
        <dbReference type="ARBA" id="ARBA00022741"/>
    </source>
</evidence>
<keyword evidence="3" id="KW-0805">Transcription regulation</keyword>
<keyword evidence="2" id="KW-0067">ATP-binding</keyword>
<proteinExistence type="predicted"/>
<dbReference type="GO" id="GO:0005524">
    <property type="term" value="F:ATP binding"/>
    <property type="evidence" value="ECO:0007669"/>
    <property type="project" value="UniProtKB-KW"/>
</dbReference>
<dbReference type="PANTHER" id="PTHR32071">
    <property type="entry name" value="TRANSCRIPTIONAL REGULATORY PROTEIN"/>
    <property type="match status" value="1"/>
</dbReference>
<comment type="caution">
    <text evidence="8">The sequence shown here is derived from an EMBL/GenBank/DDBJ whole genome shotgun (WGS) entry which is preliminary data.</text>
</comment>
<feature type="domain" description="Sigma-54 factor interaction" evidence="6">
    <location>
        <begin position="142"/>
        <end position="371"/>
    </location>
</feature>
<evidence type="ECO:0000256" key="3">
    <source>
        <dbReference type="ARBA" id="ARBA00023015"/>
    </source>
</evidence>
<dbReference type="Pfam" id="PF25601">
    <property type="entry name" value="AAA_lid_14"/>
    <property type="match status" value="1"/>
</dbReference>
<dbReference type="PROSITE" id="PS00676">
    <property type="entry name" value="SIGMA54_INTERACT_2"/>
    <property type="match status" value="1"/>
</dbReference>
<evidence type="ECO:0000256" key="2">
    <source>
        <dbReference type="ARBA" id="ARBA00022840"/>
    </source>
</evidence>
<dbReference type="Gene3D" id="1.10.10.60">
    <property type="entry name" value="Homeodomain-like"/>
    <property type="match status" value="1"/>
</dbReference>
<evidence type="ECO:0000259" key="7">
    <source>
        <dbReference type="PROSITE" id="PS50110"/>
    </source>
</evidence>
<sequence>MPETILIIDDERRLCDLLARIIGLEGYQTLCAYTAKEGLQLLKKNRVSVVLSDVKLPDFDGVALVSEIKKISPATEVINLTAFGTIRDGVEAVKRGAFNYLTKGDDNDRIIPLVSAAIDKSKAAFAALQTNDTVIAEGFPAIIGDSAAIREAVNLARKVARTDTTVLLLGETGTGKEVFAKAIHQESNRSKKPFVAVNCSSFSSTLLESELFGYRAGAFTGADKDKKGLLEEAEGGTIFLDEIGEMDLELQARLLRVLESRSFIKIGDTKTTAADLRIIGATNRDLQQEADAGKFRSDLFYRLSVFTIPLPPLRQRKSDVPVLAAHYLAVFSREAGRPGLRFSASFAAFLAEHEWKGNIRELKNVIERAVILTDSDELGPELLPPALQNAQPADHALNMQAVEKQHIRKVLDYTSGNKTEAARLLGIGLTTLYRKIEEYGL</sequence>
<dbReference type="GO" id="GO:0000160">
    <property type="term" value="P:phosphorelay signal transduction system"/>
    <property type="evidence" value="ECO:0007669"/>
    <property type="project" value="InterPro"/>
</dbReference>
<dbReference type="GO" id="GO:0043565">
    <property type="term" value="F:sequence-specific DNA binding"/>
    <property type="evidence" value="ECO:0007669"/>
    <property type="project" value="InterPro"/>
</dbReference>
<dbReference type="InterPro" id="IPR011006">
    <property type="entry name" value="CheY-like_superfamily"/>
</dbReference>
<dbReference type="FunFam" id="3.40.50.300:FF:000006">
    <property type="entry name" value="DNA-binding transcriptional regulator NtrC"/>
    <property type="match status" value="1"/>
</dbReference>
<evidence type="ECO:0000256" key="5">
    <source>
        <dbReference type="PROSITE-ProRule" id="PRU00169"/>
    </source>
</evidence>
<keyword evidence="9" id="KW-1185">Reference proteome</keyword>
<dbReference type="InterPro" id="IPR002197">
    <property type="entry name" value="HTH_Fis"/>
</dbReference>
<dbReference type="OrthoDB" id="9767722at2"/>
<dbReference type="PROSITE" id="PS50110">
    <property type="entry name" value="RESPONSE_REGULATORY"/>
    <property type="match status" value="1"/>
</dbReference>
<dbReference type="Pfam" id="PF00072">
    <property type="entry name" value="Response_reg"/>
    <property type="match status" value="1"/>
</dbReference>
<dbReference type="InterPro" id="IPR009057">
    <property type="entry name" value="Homeodomain-like_sf"/>
</dbReference>
<dbReference type="SUPFAM" id="SSF52540">
    <property type="entry name" value="P-loop containing nucleoside triphosphate hydrolases"/>
    <property type="match status" value="1"/>
</dbReference>
<dbReference type="SUPFAM" id="SSF46689">
    <property type="entry name" value="Homeodomain-like"/>
    <property type="match status" value="1"/>
</dbReference>
<dbReference type="CDD" id="cd00009">
    <property type="entry name" value="AAA"/>
    <property type="match status" value="1"/>
</dbReference>
<dbReference type="InterPro" id="IPR027417">
    <property type="entry name" value="P-loop_NTPase"/>
</dbReference>
<name>A0A2T3HJB6_9SPHI</name>
<dbReference type="GO" id="GO:0006355">
    <property type="term" value="P:regulation of DNA-templated transcription"/>
    <property type="evidence" value="ECO:0007669"/>
    <property type="project" value="InterPro"/>
</dbReference>
<dbReference type="EMBL" id="PYLS01000005">
    <property type="protein sequence ID" value="PST82530.1"/>
    <property type="molecule type" value="Genomic_DNA"/>
</dbReference>
<dbReference type="PANTHER" id="PTHR32071:SF121">
    <property type="entry name" value="SIGMA L-DEPENDENT TRANSCRIPTIONAL REGULATOR YQIR-RELATED"/>
    <property type="match status" value="1"/>
</dbReference>
<evidence type="ECO:0000313" key="8">
    <source>
        <dbReference type="EMBL" id="PST82530.1"/>
    </source>
</evidence>
<dbReference type="Gene3D" id="1.10.8.60">
    <property type="match status" value="1"/>
</dbReference>
<evidence type="ECO:0000313" key="9">
    <source>
        <dbReference type="Proteomes" id="UP000240912"/>
    </source>
</evidence>
<dbReference type="SMART" id="SM00382">
    <property type="entry name" value="AAA"/>
    <property type="match status" value="1"/>
</dbReference>
<dbReference type="PRINTS" id="PR01590">
    <property type="entry name" value="HTHFIS"/>
</dbReference>
<gene>
    <name evidence="8" type="ORF">C7T94_07605</name>
</gene>
<accession>A0A2T3HJB6</accession>
<dbReference type="InterPro" id="IPR025943">
    <property type="entry name" value="Sigma_54_int_dom_ATP-bd_2"/>
</dbReference>
<dbReference type="InterPro" id="IPR025662">
    <property type="entry name" value="Sigma_54_int_dom_ATP-bd_1"/>
</dbReference>
<dbReference type="Pfam" id="PF02954">
    <property type="entry name" value="HTH_8"/>
    <property type="match status" value="1"/>
</dbReference>
<dbReference type="InterPro" id="IPR058031">
    <property type="entry name" value="AAA_lid_NorR"/>
</dbReference>
<reference evidence="8 9" key="1">
    <citation type="submission" date="2018-03" db="EMBL/GenBank/DDBJ databases">
        <authorList>
            <person name="Keele B.F."/>
        </authorList>
    </citation>
    <scope>NUCLEOTIDE SEQUENCE [LARGE SCALE GENOMIC DNA]</scope>
    <source>
        <strain evidence="8 9">YL28-9</strain>
    </source>
</reference>
<dbReference type="SUPFAM" id="SSF52172">
    <property type="entry name" value="CheY-like"/>
    <property type="match status" value="1"/>
</dbReference>
<dbReference type="PROSITE" id="PS50045">
    <property type="entry name" value="SIGMA54_INTERACT_4"/>
    <property type="match status" value="1"/>
</dbReference>
<keyword evidence="5" id="KW-0597">Phosphoprotein</keyword>
<dbReference type="Pfam" id="PF00158">
    <property type="entry name" value="Sigma54_activat"/>
    <property type="match status" value="1"/>
</dbReference>
<evidence type="ECO:0000259" key="6">
    <source>
        <dbReference type="PROSITE" id="PS50045"/>
    </source>
</evidence>
<protein>
    <submittedName>
        <fullName evidence="8">Sigma-54-dependent Fis family transcriptional regulator</fullName>
    </submittedName>
</protein>